<keyword evidence="3" id="KW-1185">Reference proteome</keyword>
<dbReference type="AlphaFoldDB" id="A0ABD3PDH2"/>
<sequence length="436" mass="49308">MVAFKSLALHWMIFLEGIGVNAFPLPALVSTKITTASSTTFHQCRENVSLEEISKDERQRESWQHPMNCDLGRRDAVASIGWFLMFCSCEPSYAADGFNNPSPFVDLSQQIRKSAVRGAKLIDEIDGKWERFSDDFGLGEKRNMPKVDNLNVMVSGGSSSAGEGTQTNFDAKFASVLLQECDLAFLKTYKVLQSHSLLSAQDLSSRVTEIQKLVRKSFFSSKDVKPTPQEDFNYELFTHFKAYNDILVEKKVVFPPFFDEFERVIGKRILELAIPLQSSLSSLSSSKNVKDQLNNAFQTAESIGTLFVDSGFITSWERSVPSKDDVEDFIEPYLASAADNFYVPSDLKFTLSLNGDVSLNSQLLLQELGYRLYPSFGRWLLQQSLMLCFSSNGDRYDQRGDVRVNIDDYYMDTSYNSNPDLFEVKQILLNVVLERS</sequence>
<dbReference type="Proteomes" id="UP001516023">
    <property type="component" value="Unassembled WGS sequence"/>
</dbReference>
<feature type="chain" id="PRO_5044866609" evidence="1">
    <location>
        <begin position="23"/>
        <end position="436"/>
    </location>
</feature>
<proteinExistence type="predicted"/>
<name>A0ABD3PDH2_9STRA</name>
<evidence type="ECO:0000256" key="1">
    <source>
        <dbReference type="SAM" id="SignalP"/>
    </source>
</evidence>
<reference evidence="2 3" key="1">
    <citation type="journal article" date="2020" name="G3 (Bethesda)">
        <title>Improved Reference Genome for Cyclotella cryptica CCMP332, a Model for Cell Wall Morphogenesis, Salinity Adaptation, and Lipid Production in Diatoms (Bacillariophyta).</title>
        <authorList>
            <person name="Roberts W.R."/>
            <person name="Downey K.M."/>
            <person name="Ruck E.C."/>
            <person name="Traller J.C."/>
            <person name="Alverson A.J."/>
        </authorList>
    </citation>
    <scope>NUCLEOTIDE SEQUENCE [LARGE SCALE GENOMIC DNA]</scope>
    <source>
        <strain evidence="2 3">CCMP332</strain>
    </source>
</reference>
<evidence type="ECO:0000313" key="3">
    <source>
        <dbReference type="Proteomes" id="UP001516023"/>
    </source>
</evidence>
<comment type="caution">
    <text evidence="2">The sequence shown here is derived from an EMBL/GenBank/DDBJ whole genome shotgun (WGS) entry which is preliminary data.</text>
</comment>
<dbReference type="EMBL" id="JABMIG020000202">
    <property type="protein sequence ID" value="KAL3786114.1"/>
    <property type="molecule type" value="Genomic_DNA"/>
</dbReference>
<gene>
    <name evidence="2" type="ORF">HJC23_003231</name>
</gene>
<organism evidence="2 3">
    <name type="scientific">Cyclotella cryptica</name>
    <dbReference type="NCBI Taxonomy" id="29204"/>
    <lineage>
        <taxon>Eukaryota</taxon>
        <taxon>Sar</taxon>
        <taxon>Stramenopiles</taxon>
        <taxon>Ochrophyta</taxon>
        <taxon>Bacillariophyta</taxon>
        <taxon>Coscinodiscophyceae</taxon>
        <taxon>Thalassiosirophycidae</taxon>
        <taxon>Stephanodiscales</taxon>
        <taxon>Stephanodiscaceae</taxon>
        <taxon>Cyclotella</taxon>
    </lineage>
</organism>
<feature type="signal peptide" evidence="1">
    <location>
        <begin position="1"/>
        <end position="22"/>
    </location>
</feature>
<protein>
    <submittedName>
        <fullName evidence="2">Uncharacterized protein</fullName>
    </submittedName>
</protein>
<accession>A0ABD3PDH2</accession>
<keyword evidence="1" id="KW-0732">Signal</keyword>
<evidence type="ECO:0000313" key="2">
    <source>
        <dbReference type="EMBL" id="KAL3786114.1"/>
    </source>
</evidence>